<dbReference type="CDD" id="cd04900">
    <property type="entry name" value="ACT_UUR-like_1"/>
    <property type="match status" value="1"/>
</dbReference>
<dbReference type="SMART" id="SM00471">
    <property type="entry name" value="HDc"/>
    <property type="match status" value="1"/>
</dbReference>
<dbReference type="EC" id="2.7.7.59" evidence="7"/>
<keyword evidence="3" id="KW-0677">Repeat</keyword>
<dbReference type="Gene3D" id="3.30.460.10">
    <property type="entry name" value="Beta Polymerase, domain 2"/>
    <property type="match status" value="1"/>
</dbReference>
<dbReference type="InterPro" id="IPR003607">
    <property type="entry name" value="HD/PDEase_dom"/>
</dbReference>
<evidence type="ECO:0000256" key="4">
    <source>
        <dbReference type="ARBA" id="ARBA00022801"/>
    </source>
</evidence>
<dbReference type="NCBIfam" id="TIGR01693">
    <property type="entry name" value="UTase_glnD"/>
    <property type="match status" value="1"/>
</dbReference>
<dbReference type="Gene3D" id="1.10.3090.10">
    <property type="entry name" value="cca-adding enzyme, domain 2"/>
    <property type="match status" value="1"/>
</dbReference>
<comment type="caution">
    <text evidence="7">Lacks conserved residue(s) required for the propagation of feature annotation.</text>
</comment>
<dbReference type="InterPro" id="IPR006674">
    <property type="entry name" value="HD_domain"/>
</dbReference>
<dbReference type="InterPro" id="IPR010043">
    <property type="entry name" value="UTase/UR"/>
</dbReference>
<dbReference type="InterPro" id="IPR002912">
    <property type="entry name" value="ACT_dom"/>
</dbReference>
<comment type="similarity">
    <text evidence="7">Belongs to the GlnD family.</text>
</comment>
<evidence type="ECO:0000313" key="10">
    <source>
        <dbReference type="Proteomes" id="UP000317178"/>
    </source>
</evidence>
<dbReference type="EMBL" id="CP036281">
    <property type="protein sequence ID" value="QDU81353.1"/>
    <property type="molecule type" value="Genomic_DNA"/>
</dbReference>
<dbReference type="PIRSF" id="PIRSF006288">
    <property type="entry name" value="PII_uridyltransf"/>
    <property type="match status" value="1"/>
</dbReference>
<gene>
    <name evidence="7 9" type="primary">glnD</name>
    <name evidence="9" type="ORF">Pla110_30940</name>
</gene>
<dbReference type="Pfam" id="PF01966">
    <property type="entry name" value="HD"/>
    <property type="match status" value="1"/>
</dbReference>
<dbReference type="InterPro" id="IPR013546">
    <property type="entry name" value="PII_UdlTrfase/GS_AdlTrfase"/>
</dbReference>
<dbReference type="RefSeq" id="WP_144996628.1">
    <property type="nucleotide sequence ID" value="NZ_CP036281.1"/>
</dbReference>
<evidence type="ECO:0000256" key="1">
    <source>
        <dbReference type="ARBA" id="ARBA00022679"/>
    </source>
</evidence>
<proteinExistence type="inferred from homology"/>
<dbReference type="PROSITE" id="PS51671">
    <property type="entry name" value="ACT"/>
    <property type="match status" value="2"/>
</dbReference>
<name>A0A518CQ56_9PLAN</name>
<dbReference type="SUPFAM" id="SSF81593">
    <property type="entry name" value="Nucleotidyltransferase substrate binding subunit/domain"/>
    <property type="match status" value="1"/>
</dbReference>
<dbReference type="GO" id="GO:0008773">
    <property type="term" value="F:[protein-PII] uridylyltransferase activity"/>
    <property type="evidence" value="ECO:0007669"/>
    <property type="project" value="UniProtKB-UniRule"/>
</dbReference>
<dbReference type="HAMAP" id="MF_00277">
    <property type="entry name" value="PII_uridylyl_transf"/>
    <property type="match status" value="1"/>
</dbReference>
<feature type="domain" description="ACT" evidence="8">
    <location>
        <begin position="816"/>
        <end position="898"/>
    </location>
</feature>
<dbReference type="GO" id="GO:0006808">
    <property type="term" value="P:regulation of nitrogen utilization"/>
    <property type="evidence" value="ECO:0007669"/>
    <property type="project" value="UniProtKB-UniRule"/>
</dbReference>
<comment type="function">
    <text evidence="7">Modifies, by uridylylation and deuridylylation, the PII regulatory proteins (GlnB and homologs), in response to the nitrogen status of the cell that GlnD senses through the glutamine level. Under low glutamine levels, catalyzes the conversion of the PII proteins and UTP to PII-UMP and PPi, while under higher glutamine levels, GlnD hydrolyzes PII-UMP to PII and UMP (deuridylylation). Thus, controls uridylylation state and activity of the PII proteins, and plays an important role in the regulation of nitrogen metabolism.</text>
</comment>
<comment type="catalytic activity">
    <reaction evidence="7">
        <text>[protein-PII]-L-tyrosine + UTP = [protein-PII]-uridylyl-L-tyrosine + diphosphate</text>
        <dbReference type="Rhea" id="RHEA:13673"/>
        <dbReference type="Rhea" id="RHEA-COMP:12147"/>
        <dbReference type="Rhea" id="RHEA-COMP:12148"/>
        <dbReference type="ChEBI" id="CHEBI:33019"/>
        <dbReference type="ChEBI" id="CHEBI:46398"/>
        <dbReference type="ChEBI" id="CHEBI:46858"/>
        <dbReference type="ChEBI" id="CHEBI:90602"/>
        <dbReference type="EC" id="2.7.7.59"/>
    </reaction>
</comment>
<dbReference type="EC" id="3.1.4.-" evidence="7"/>
<accession>A0A518CQ56</accession>
<comment type="cofactor">
    <cofactor evidence="7">
        <name>Mg(2+)</name>
        <dbReference type="ChEBI" id="CHEBI:18420"/>
    </cofactor>
</comment>
<evidence type="ECO:0000256" key="6">
    <source>
        <dbReference type="ARBA" id="ARBA00023268"/>
    </source>
</evidence>
<dbReference type="SUPFAM" id="SSF109604">
    <property type="entry name" value="HD-domain/PDEase-like"/>
    <property type="match status" value="1"/>
</dbReference>
<comment type="activity regulation">
    <text evidence="7">Uridylyltransferase (UTase) activity is inhibited by glutamine, while glutamine activates uridylyl-removing (UR) activity.</text>
</comment>
<dbReference type="CDD" id="cd04873">
    <property type="entry name" value="ACT_UUR-ACR-like"/>
    <property type="match status" value="1"/>
</dbReference>
<dbReference type="Pfam" id="PF08335">
    <property type="entry name" value="GlnD_UR_UTase"/>
    <property type="match status" value="1"/>
</dbReference>
<organism evidence="9 10">
    <name type="scientific">Polystyrenella longa</name>
    <dbReference type="NCBI Taxonomy" id="2528007"/>
    <lineage>
        <taxon>Bacteria</taxon>
        <taxon>Pseudomonadati</taxon>
        <taxon>Planctomycetota</taxon>
        <taxon>Planctomycetia</taxon>
        <taxon>Planctomycetales</taxon>
        <taxon>Planctomycetaceae</taxon>
        <taxon>Polystyrenella</taxon>
    </lineage>
</organism>
<dbReference type="AlphaFoldDB" id="A0A518CQ56"/>
<evidence type="ECO:0000259" key="8">
    <source>
        <dbReference type="PROSITE" id="PS51671"/>
    </source>
</evidence>
<evidence type="ECO:0000256" key="7">
    <source>
        <dbReference type="HAMAP-Rule" id="MF_00277"/>
    </source>
</evidence>
<reference evidence="9 10" key="1">
    <citation type="submission" date="2019-02" db="EMBL/GenBank/DDBJ databases">
        <title>Deep-cultivation of Planctomycetes and their phenomic and genomic characterization uncovers novel biology.</title>
        <authorList>
            <person name="Wiegand S."/>
            <person name="Jogler M."/>
            <person name="Boedeker C."/>
            <person name="Pinto D."/>
            <person name="Vollmers J."/>
            <person name="Rivas-Marin E."/>
            <person name="Kohn T."/>
            <person name="Peeters S.H."/>
            <person name="Heuer A."/>
            <person name="Rast P."/>
            <person name="Oberbeckmann S."/>
            <person name="Bunk B."/>
            <person name="Jeske O."/>
            <person name="Meyerdierks A."/>
            <person name="Storesund J.E."/>
            <person name="Kallscheuer N."/>
            <person name="Luecker S."/>
            <person name="Lage O.M."/>
            <person name="Pohl T."/>
            <person name="Merkel B.J."/>
            <person name="Hornburger P."/>
            <person name="Mueller R.-W."/>
            <person name="Bruemmer F."/>
            <person name="Labrenz M."/>
            <person name="Spormann A.M."/>
            <person name="Op den Camp H."/>
            <person name="Overmann J."/>
            <person name="Amann R."/>
            <person name="Jetten M.S.M."/>
            <person name="Mascher T."/>
            <person name="Medema M.H."/>
            <person name="Devos D.P."/>
            <person name="Kaster A.-K."/>
            <person name="Ovreas L."/>
            <person name="Rohde M."/>
            <person name="Galperin M.Y."/>
            <person name="Jogler C."/>
        </authorList>
    </citation>
    <scope>NUCLEOTIDE SEQUENCE [LARGE SCALE GENOMIC DNA]</scope>
    <source>
        <strain evidence="9 10">Pla110</strain>
    </source>
</reference>
<evidence type="ECO:0000256" key="2">
    <source>
        <dbReference type="ARBA" id="ARBA00022695"/>
    </source>
</evidence>
<keyword evidence="1 7" id="KW-0808">Transferase</keyword>
<dbReference type="SUPFAM" id="SSF55021">
    <property type="entry name" value="ACT-like"/>
    <property type="match status" value="1"/>
</dbReference>
<protein>
    <recommendedName>
        <fullName evidence="7">Bifunctional uridylyltransferase/uridylyl-removing enzyme</fullName>
        <shortName evidence="7">UTase/UR</shortName>
    </recommendedName>
    <alternativeName>
        <fullName evidence="7">Bifunctional [protein-PII] modification enzyme</fullName>
    </alternativeName>
    <alternativeName>
        <fullName evidence="7">Bifunctional nitrogen sensor protein</fullName>
    </alternativeName>
    <domain>
        <recommendedName>
            <fullName evidence="7">[Protein-PII] uridylyltransferase</fullName>
            <shortName evidence="7">PII uridylyltransferase</shortName>
            <shortName evidence="7">UTase</shortName>
            <ecNumber evidence="7">2.7.7.59</ecNumber>
        </recommendedName>
    </domain>
    <domain>
        <recommendedName>
            <fullName evidence="7">[Protein-PII]-UMP uridylyl-removing enzyme</fullName>
            <shortName evidence="7">UR</shortName>
            <ecNumber evidence="7">3.1.4.-</ecNumber>
        </recommendedName>
    </domain>
</protein>
<sequence>MTTTGLTDLNTDWVQSLAEQIANLRVQESRLYQETKTGSQTALAISETTDSVLIKLWEHCFQSLSESDQNSARDGIQIIAIGGSGRSELAPFSDTDLLFLYKPSNYLQARKLIDRFVPLTWDVGLKPGSNFTTTSRMIEICKENLETASAVVESRLLWGSESGFYRFENLFYKKVIRNRKKAFIDACIAARANEQEQLGSTTKHLQPNVKKSKGGLRDLHLLRWIAYAHYKTTRFETLKLMSVLSRDDVRTLQAAQDFLLRIRINMHLHAGRGNDILDADEQIRLSQEFGYKDDETMRDVEYFMRDYFQKTSAQAELVDRFVSAHHLESRVVRFGRLLTTLRIENDFVMSPDYINVPPRSQHLLQGRLKNILRLYRSTAYYSKLPSPQTTQLLLDEAQNITEPPTSEEADIFMEHLALPGFLNQSIRHMFRTEVLDRVIPQFGHVRFLLQFNNYHSYTVDEHTFRALEAAEKVLGENSTAGTAYEAVRDKALLHLAILLHDIGKGYPEDHSEVGRRVSEEIANQLHLSQTRRETLVFLVHKHLMLGHAAFRRDTSDVKLLYELAHEIGTTEKLRMLYLLTIADLKAVGPGVWTDWKEQLLTELFDSLMKILAGKSPKHGEKQRREMLKTRVLEHFLAYSAVDTRLRHKARWVLEQVERFPSHYWANTPVTQIARDLILIEKMDEEEIHVYGKYVVQNNITEYRIITHEKQSNGLFHRAVGVLTAKHFTILSAHINTTFDGHVLDTLLVQDPDCDGPVPEERMEEVSEAIKRGIRNQESLKPYFQRHMRFKTEKPLAQSNEPLRIQIDTQSSRLYTIISVFSHDHRGLLYTITRCMDDLQLSVNVAKIATSLDQVADVFYVVDASGEKITDQDRIQEIHDYMYDEIRYFNEEGFQNYRT</sequence>
<dbReference type="PANTHER" id="PTHR47320:SF1">
    <property type="entry name" value="BIFUNCTIONAL URIDYLYLTRANSFERASE_URIDYLYL-REMOVING ENZYME"/>
    <property type="match status" value="1"/>
</dbReference>
<keyword evidence="5 7" id="KW-0460">Magnesium</keyword>
<keyword evidence="6 7" id="KW-0511">Multifunctional enzyme</keyword>
<dbReference type="GO" id="GO:0008081">
    <property type="term" value="F:phosphoric diester hydrolase activity"/>
    <property type="evidence" value="ECO:0007669"/>
    <property type="project" value="UniProtKB-UniRule"/>
</dbReference>
<dbReference type="PANTHER" id="PTHR47320">
    <property type="entry name" value="BIFUNCTIONAL URIDYLYLTRANSFERASE/URIDYLYL-REMOVING ENZYME"/>
    <property type="match status" value="1"/>
</dbReference>
<keyword evidence="2 7" id="KW-0548">Nucleotidyltransferase</keyword>
<dbReference type="SUPFAM" id="SSF81301">
    <property type="entry name" value="Nucleotidyltransferase"/>
    <property type="match status" value="1"/>
</dbReference>
<keyword evidence="10" id="KW-1185">Reference proteome</keyword>
<feature type="domain" description="ACT" evidence="8">
    <location>
        <begin position="703"/>
        <end position="781"/>
    </location>
</feature>
<dbReference type="InterPro" id="IPR045865">
    <property type="entry name" value="ACT-like_dom_sf"/>
</dbReference>
<comment type="catalytic activity">
    <reaction evidence="7">
        <text>[protein-PII]-uridylyl-L-tyrosine + H2O = [protein-PII]-L-tyrosine + UMP + H(+)</text>
        <dbReference type="Rhea" id="RHEA:48600"/>
        <dbReference type="Rhea" id="RHEA-COMP:12147"/>
        <dbReference type="Rhea" id="RHEA-COMP:12148"/>
        <dbReference type="ChEBI" id="CHEBI:15377"/>
        <dbReference type="ChEBI" id="CHEBI:15378"/>
        <dbReference type="ChEBI" id="CHEBI:46858"/>
        <dbReference type="ChEBI" id="CHEBI:57865"/>
        <dbReference type="ChEBI" id="CHEBI:90602"/>
    </reaction>
</comment>
<dbReference type="OrthoDB" id="9758038at2"/>
<keyword evidence="4 7" id="KW-0378">Hydrolase</keyword>
<dbReference type="Pfam" id="PF24931">
    <property type="entry name" value="ACT_ACR9_3rd"/>
    <property type="match status" value="1"/>
</dbReference>
<feature type="region of interest" description="Uridylyltransferase" evidence="7">
    <location>
        <begin position="1"/>
        <end position="343"/>
    </location>
</feature>
<dbReference type="InterPro" id="IPR043519">
    <property type="entry name" value="NT_sf"/>
</dbReference>
<evidence type="ECO:0000313" key="9">
    <source>
        <dbReference type="EMBL" id="QDU81353.1"/>
    </source>
</evidence>
<dbReference type="Proteomes" id="UP000317178">
    <property type="component" value="Chromosome"/>
</dbReference>
<comment type="domain">
    <text evidence="7">Has four distinct domains: an N-terminal nucleotidyltransferase (NT) domain responsible for UTase activity, a central HD domain that encodes UR activity, and two C-terminal ACT domains that seem to have a role in glutamine sensing.</text>
</comment>
<dbReference type="KEGG" id="plon:Pla110_30940"/>
<evidence type="ECO:0000256" key="5">
    <source>
        <dbReference type="ARBA" id="ARBA00022842"/>
    </source>
</evidence>
<evidence type="ECO:0000256" key="3">
    <source>
        <dbReference type="ARBA" id="ARBA00022737"/>
    </source>
</evidence>
<dbReference type="CDD" id="cd05401">
    <property type="entry name" value="NT_GlnE_GlnD_like"/>
    <property type="match status" value="1"/>
</dbReference>